<dbReference type="SUPFAM" id="SSF52540">
    <property type="entry name" value="P-loop containing nucleoside triphosphate hydrolases"/>
    <property type="match status" value="2"/>
</dbReference>
<dbReference type="InterPro" id="IPR027417">
    <property type="entry name" value="P-loop_NTPase"/>
</dbReference>
<evidence type="ECO:0000256" key="9">
    <source>
        <dbReference type="ARBA" id="ARBA00048988"/>
    </source>
</evidence>
<dbReference type="PROSITE" id="PS51194">
    <property type="entry name" value="HELICASE_CTER"/>
    <property type="match status" value="1"/>
</dbReference>
<dbReference type="Gene3D" id="3.40.50.300">
    <property type="entry name" value="P-loop containing nucleotide triphosphate hydrolases"/>
    <property type="match status" value="2"/>
</dbReference>
<keyword evidence="5" id="KW-0067">ATP-binding</keyword>
<comment type="caution">
    <text evidence="12">The sequence shown here is derived from an EMBL/GenBank/DDBJ whole genome shotgun (WGS) entry which is preliminary data.</text>
</comment>
<dbReference type="InterPro" id="IPR032830">
    <property type="entry name" value="XPB/Ssl2_N"/>
</dbReference>
<dbReference type="EMBL" id="JBHSHC010000112">
    <property type="protein sequence ID" value="MFC4768944.1"/>
    <property type="molecule type" value="Genomic_DNA"/>
</dbReference>
<evidence type="ECO:0000256" key="7">
    <source>
        <dbReference type="ARBA" id="ARBA00034617"/>
    </source>
</evidence>
<evidence type="ECO:0000259" key="11">
    <source>
        <dbReference type="PROSITE" id="PS51194"/>
    </source>
</evidence>
<dbReference type="PROSITE" id="PS51192">
    <property type="entry name" value="HELICASE_ATP_BIND_1"/>
    <property type="match status" value="1"/>
</dbReference>
<evidence type="ECO:0000256" key="5">
    <source>
        <dbReference type="ARBA" id="ARBA00022840"/>
    </source>
</evidence>
<dbReference type="RefSeq" id="WP_380026899.1">
    <property type="nucleotide sequence ID" value="NZ_JBHSHC010000112.1"/>
</dbReference>
<comment type="catalytic activity">
    <reaction evidence="7">
        <text>Couples ATP hydrolysis with the unwinding of duplex DNA by translocating in the 3'-5' direction.</text>
        <dbReference type="EC" id="5.6.2.4"/>
    </reaction>
</comment>
<sequence length="552" mass="61878">MAGKPLIVQSDLTLLLEVNDPAFETVRDSILPFAELVKSPEHVHTYRISRVSLWNASTSGITAERILTTLRTYSRYPIPMHVQTFIVEETGKYGRLILEKRRGKVVLRGDKDLLHEIGQLPEIKRLVPKTTSDGFALKESLRGEIKRILIKFGYPVKDLAGYVGGGSLPVKLRQANHDSQGILLRSYQEEAVRSFLAGGDEGGSGVIVLPCGSGKTVVGLAVMAALQRNTLILAPNVAAVHQWKREIAEKCEVPPDSVGEYTSDCKEIKPITITTYQMLTYTKNGSFPHFKILNKGKWGLIIYDEVHLLPAPVFRLTADLQSTRRLGLTATLVREDGAETEVFSMIGPKKYDVPWKQLERQGWIAETACYEIGVPFDGPTRVRYLSSPDRQKYRVAAENPMKLHVIRSLLRLHEKDRVLIIGQYVEQLKQTAKELNAPLITGQTSSRKREALYAQFRNGTLSVLVVSKVANIAIDLPDANVAIQISGAFGSRQEEAQRLGRLLRPNSDGGRSKFYTLVTKETCEQERALHRQLFLIEQGYEYKLMNAEEMLQ</sequence>
<keyword evidence="4 12" id="KW-0347">Helicase</keyword>
<evidence type="ECO:0000313" key="12">
    <source>
        <dbReference type="EMBL" id="MFC4768944.1"/>
    </source>
</evidence>
<dbReference type="SMART" id="SM00490">
    <property type="entry name" value="HELICc"/>
    <property type="match status" value="1"/>
</dbReference>
<protein>
    <recommendedName>
        <fullName evidence="8">DNA 3'-5' helicase</fullName>
        <ecNumber evidence="8">5.6.2.4</ecNumber>
    </recommendedName>
</protein>
<dbReference type="InterPro" id="IPR050615">
    <property type="entry name" value="ATP-dep_DNA_Helicase"/>
</dbReference>
<reference evidence="13" key="1">
    <citation type="journal article" date="2019" name="Int. J. Syst. Evol. Microbiol.">
        <title>The Global Catalogue of Microorganisms (GCM) 10K type strain sequencing project: providing services to taxonomists for standard genome sequencing and annotation.</title>
        <authorList>
            <consortium name="The Broad Institute Genomics Platform"/>
            <consortium name="The Broad Institute Genome Sequencing Center for Infectious Disease"/>
            <person name="Wu L."/>
            <person name="Ma J."/>
        </authorList>
    </citation>
    <scope>NUCLEOTIDE SEQUENCE [LARGE SCALE GENOMIC DNA]</scope>
    <source>
        <strain evidence="13">WYCCWR 12678</strain>
    </source>
</reference>
<dbReference type="Pfam" id="PF04851">
    <property type="entry name" value="ResIII"/>
    <property type="match status" value="1"/>
</dbReference>
<organism evidence="12 13">
    <name type="scientific">Effusibacillus consociatus</name>
    <dbReference type="NCBI Taxonomy" id="1117041"/>
    <lineage>
        <taxon>Bacteria</taxon>
        <taxon>Bacillati</taxon>
        <taxon>Bacillota</taxon>
        <taxon>Bacilli</taxon>
        <taxon>Bacillales</taxon>
        <taxon>Alicyclobacillaceae</taxon>
        <taxon>Effusibacillus</taxon>
    </lineage>
</organism>
<dbReference type="SMART" id="SM00487">
    <property type="entry name" value="DEXDc"/>
    <property type="match status" value="1"/>
</dbReference>
<evidence type="ECO:0000256" key="3">
    <source>
        <dbReference type="ARBA" id="ARBA00022801"/>
    </source>
</evidence>
<evidence type="ECO:0000313" key="13">
    <source>
        <dbReference type="Proteomes" id="UP001596002"/>
    </source>
</evidence>
<dbReference type="Pfam" id="PF13625">
    <property type="entry name" value="Helicase_C_3"/>
    <property type="match status" value="1"/>
</dbReference>
<gene>
    <name evidence="12" type="ORF">ACFO8Q_16520</name>
</gene>
<evidence type="ECO:0000256" key="6">
    <source>
        <dbReference type="ARBA" id="ARBA00023235"/>
    </source>
</evidence>
<dbReference type="GO" id="GO:0004386">
    <property type="term" value="F:helicase activity"/>
    <property type="evidence" value="ECO:0007669"/>
    <property type="project" value="UniProtKB-KW"/>
</dbReference>
<keyword evidence="3" id="KW-0378">Hydrolase</keyword>
<comment type="similarity">
    <text evidence="1">Belongs to the helicase family. RAD25/XPB subfamily.</text>
</comment>
<evidence type="ECO:0000256" key="4">
    <source>
        <dbReference type="ARBA" id="ARBA00022806"/>
    </source>
</evidence>
<dbReference type="InterPro" id="IPR001650">
    <property type="entry name" value="Helicase_C-like"/>
</dbReference>
<proteinExistence type="inferred from homology"/>
<feature type="domain" description="Helicase ATP-binding" evidence="10">
    <location>
        <begin position="196"/>
        <end position="350"/>
    </location>
</feature>
<dbReference type="NCBIfam" id="NF045503">
    <property type="entry name" value="repair_heli_XPB"/>
    <property type="match status" value="1"/>
</dbReference>
<dbReference type="InterPro" id="IPR006935">
    <property type="entry name" value="Helicase/UvrB_N"/>
</dbReference>
<dbReference type="Pfam" id="PF16203">
    <property type="entry name" value="ERCC3_RAD25_C"/>
    <property type="match status" value="1"/>
</dbReference>
<evidence type="ECO:0000256" key="2">
    <source>
        <dbReference type="ARBA" id="ARBA00022741"/>
    </source>
</evidence>
<dbReference type="Proteomes" id="UP001596002">
    <property type="component" value="Unassembled WGS sequence"/>
</dbReference>
<dbReference type="EC" id="5.6.2.4" evidence="8"/>
<dbReference type="PANTHER" id="PTHR11274">
    <property type="entry name" value="RAD25/XP-B DNA REPAIR HELICASE"/>
    <property type="match status" value="1"/>
</dbReference>
<evidence type="ECO:0000256" key="1">
    <source>
        <dbReference type="ARBA" id="ARBA00006637"/>
    </source>
</evidence>
<keyword evidence="6" id="KW-0413">Isomerase</keyword>
<keyword evidence="2" id="KW-0547">Nucleotide-binding</keyword>
<dbReference type="InterPro" id="IPR014001">
    <property type="entry name" value="Helicase_ATP-bd"/>
</dbReference>
<keyword evidence="13" id="KW-1185">Reference proteome</keyword>
<dbReference type="CDD" id="cd18789">
    <property type="entry name" value="SF2_C_XPB"/>
    <property type="match status" value="1"/>
</dbReference>
<evidence type="ECO:0000259" key="10">
    <source>
        <dbReference type="PROSITE" id="PS51192"/>
    </source>
</evidence>
<name>A0ABV9Q506_9BACL</name>
<accession>A0ABV9Q506</accession>
<dbReference type="InterPro" id="IPR032438">
    <property type="entry name" value="ERCC3_RAD25_C"/>
</dbReference>
<evidence type="ECO:0000256" key="8">
    <source>
        <dbReference type="ARBA" id="ARBA00034808"/>
    </source>
</evidence>
<dbReference type="PANTHER" id="PTHR11274:SF0">
    <property type="entry name" value="GENERAL TRANSCRIPTION AND DNA REPAIR FACTOR IIH HELICASE SUBUNIT XPB"/>
    <property type="match status" value="1"/>
</dbReference>
<comment type="catalytic activity">
    <reaction evidence="9">
        <text>ATP + H2O = ADP + phosphate + H(+)</text>
        <dbReference type="Rhea" id="RHEA:13065"/>
        <dbReference type="ChEBI" id="CHEBI:15377"/>
        <dbReference type="ChEBI" id="CHEBI:15378"/>
        <dbReference type="ChEBI" id="CHEBI:30616"/>
        <dbReference type="ChEBI" id="CHEBI:43474"/>
        <dbReference type="ChEBI" id="CHEBI:456216"/>
        <dbReference type="EC" id="5.6.2.4"/>
    </reaction>
</comment>
<feature type="domain" description="Helicase C-terminal" evidence="11">
    <location>
        <begin position="404"/>
        <end position="552"/>
    </location>
</feature>